<feature type="domain" description="GGDEF" evidence="6">
    <location>
        <begin position="539"/>
        <end position="674"/>
    </location>
</feature>
<dbReference type="PROSITE" id="PS50885">
    <property type="entry name" value="HAMP"/>
    <property type="match status" value="1"/>
</dbReference>
<keyword evidence="2" id="KW-0472">Membrane</keyword>
<evidence type="ECO:0000259" key="6">
    <source>
        <dbReference type="PROSITE" id="PS50887"/>
    </source>
</evidence>
<dbReference type="Gene3D" id="3.30.450.20">
    <property type="entry name" value="PAS domain"/>
    <property type="match status" value="2"/>
</dbReference>
<dbReference type="InterPro" id="IPR000700">
    <property type="entry name" value="PAS-assoc_C"/>
</dbReference>
<dbReference type="InterPro" id="IPR003660">
    <property type="entry name" value="HAMP_dom"/>
</dbReference>
<dbReference type="InterPro" id="IPR013655">
    <property type="entry name" value="PAS_fold_3"/>
</dbReference>
<feature type="transmembrane region" description="Helical" evidence="2">
    <location>
        <begin position="15"/>
        <end position="39"/>
    </location>
</feature>
<dbReference type="SMART" id="SM00267">
    <property type="entry name" value="GGDEF"/>
    <property type="match status" value="1"/>
</dbReference>
<dbReference type="FunFam" id="3.30.70.270:FF:000001">
    <property type="entry name" value="Diguanylate cyclase domain protein"/>
    <property type="match status" value="1"/>
</dbReference>
<keyword evidence="2" id="KW-0812">Transmembrane</keyword>
<dbReference type="GO" id="GO:0016020">
    <property type="term" value="C:membrane"/>
    <property type="evidence" value="ECO:0007669"/>
    <property type="project" value="InterPro"/>
</dbReference>
<evidence type="ECO:0000313" key="8">
    <source>
        <dbReference type="Proteomes" id="UP000198762"/>
    </source>
</evidence>
<dbReference type="InterPro" id="IPR043128">
    <property type="entry name" value="Rev_trsase/Diguanyl_cyclase"/>
</dbReference>
<keyword evidence="8" id="KW-1185">Reference proteome</keyword>
<evidence type="ECO:0000259" key="4">
    <source>
        <dbReference type="PROSITE" id="PS50113"/>
    </source>
</evidence>
<accession>A0A1H9ZZW6</accession>
<feature type="domain" description="PAC" evidence="4">
    <location>
        <begin position="455"/>
        <end position="507"/>
    </location>
</feature>
<dbReference type="Gene3D" id="3.30.70.270">
    <property type="match status" value="1"/>
</dbReference>
<name>A0A1H9ZZW6_9GAMM</name>
<dbReference type="CDD" id="cd00130">
    <property type="entry name" value="PAS"/>
    <property type="match status" value="2"/>
</dbReference>
<evidence type="ECO:0000259" key="3">
    <source>
        <dbReference type="PROSITE" id="PS50112"/>
    </source>
</evidence>
<dbReference type="SUPFAM" id="SSF55073">
    <property type="entry name" value="Nucleotide cyclase"/>
    <property type="match status" value="1"/>
</dbReference>
<dbReference type="Gene3D" id="6.10.340.10">
    <property type="match status" value="1"/>
</dbReference>
<reference evidence="8" key="1">
    <citation type="submission" date="2016-10" db="EMBL/GenBank/DDBJ databases">
        <authorList>
            <person name="Varghese N."/>
            <person name="Submissions S."/>
        </authorList>
    </citation>
    <scope>NUCLEOTIDE SEQUENCE [LARGE SCALE GENOMIC DNA]</scope>
    <source>
        <strain evidence="8">CGMCC 1.6489</strain>
    </source>
</reference>
<keyword evidence="2" id="KW-1133">Transmembrane helix</keyword>
<protein>
    <submittedName>
        <fullName evidence="7">PAS domain S-box-containing protein/diguanylate cyclase (GGDEF) domain-containing protein</fullName>
    </submittedName>
</protein>
<sequence>MTDRPDSRSPAAPSLLVRITLSMIAVILVVFAFHALYVYSTQRTEIVNAMHSDVNESLERLSRNIAPFIEAYAVNEYEQLVATETALTQHFAVVVEDYEMAEITGTSYVSGRVSDGQGSYLPYREEDPGLNERLQQAFYSDRRPILAADGEVLGQVSVYASDERLVQKLDQVLLEELLTILVLGLALSGALIVVLRRYLLRSINYIDTAIRNRESDGIPRQRMPKIRYREIAVLSDTINTMLDAIREAKERRKIERLRLENAITGTRAATWEWNVHSGETVFNERWAEIIGYSLSELEPVSIETWMKFTHPDDLQHSTDLLEKHFRGELPYYECEARMKHKSGHWVWVLDRGRVASWTDEGEPLMMYGTHQDITPRKEAEEKLSMAAGVFRYAREGIVLTSADGIVLDVNAAFTKLTGYSRNEVVDRSYTSLTSGLESEGFWVDISGTLQSEGVWSGEWWVPRRDGSRFPALMTIADVRSESGEMTHFVTLLADISHLKKNEEKLRQIAHYDGLTGLPNRILLTDRLRQAITLARRRKEVLAVVFLDLDGFKLVNDTLGHAAGDELLVALAERMRGVLRECDTVARLGGDEFVALLPGLVQGPEDARPILDRLLAALSTGVRVGGEWVHVSASMGVALYPQDPDVDADILLRQADMAMYQAKQQGKNHYRFYHDVHEGTDETSRSLILSDNNVAIPADSDEG</sequence>
<comment type="cofactor">
    <cofactor evidence="1">
        <name>Mg(2+)</name>
        <dbReference type="ChEBI" id="CHEBI:18420"/>
    </cofactor>
</comment>
<evidence type="ECO:0000313" key="7">
    <source>
        <dbReference type="EMBL" id="SES86930.1"/>
    </source>
</evidence>
<dbReference type="PROSITE" id="PS50113">
    <property type="entry name" value="PAC"/>
    <property type="match status" value="2"/>
</dbReference>
<feature type="transmembrane region" description="Helical" evidence="2">
    <location>
        <begin position="177"/>
        <end position="199"/>
    </location>
</feature>
<dbReference type="SMART" id="SM00091">
    <property type="entry name" value="PAS"/>
    <property type="match status" value="2"/>
</dbReference>
<dbReference type="Pfam" id="PF13426">
    <property type="entry name" value="PAS_9"/>
    <property type="match status" value="1"/>
</dbReference>
<dbReference type="SUPFAM" id="SSF55785">
    <property type="entry name" value="PYP-like sensor domain (PAS domain)"/>
    <property type="match status" value="2"/>
</dbReference>
<dbReference type="STRING" id="430453.SAMN04487962_102118"/>
<dbReference type="GO" id="GO:0003824">
    <property type="term" value="F:catalytic activity"/>
    <property type="evidence" value="ECO:0007669"/>
    <property type="project" value="UniProtKB-ARBA"/>
</dbReference>
<dbReference type="PROSITE" id="PS50887">
    <property type="entry name" value="GGDEF"/>
    <property type="match status" value="1"/>
</dbReference>
<dbReference type="InterPro" id="IPR000014">
    <property type="entry name" value="PAS"/>
</dbReference>
<gene>
    <name evidence="7" type="ORF">SAMN04487962_102118</name>
</gene>
<dbReference type="GO" id="GO:0007165">
    <property type="term" value="P:signal transduction"/>
    <property type="evidence" value="ECO:0007669"/>
    <property type="project" value="InterPro"/>
</dbReference>
<dbReference type="RefSeq" id="WP_091848807.1">
    <property type="nucleotide sequence ID" value="NZ_FOHZ01000002.1"/>
</dbReference>
<dbReference type="PANTHER" id="PTHR44757:SF2">
    <property type="entry name" value="BIOFILM ARCHITECTURE MAINTENANCE PROTEIN MBAA"/>
    <property type="match status" value="1"/>
</dbReference>
<dbReference type="OrthoDB" id="73375at2"/>
<feature type="domain" description="HAMP" evidence="5">
    <location>
        <begin position="197"/>
        <end position="250"/>
    </location>
</feature>
<evidence type="ECO:0000256" key="1">
    <source>
        <dbReference type="ARBA" id="ARBA00001946"/>
    </source>
</evidence>
<dbReference type="Pfam" id="PF08447">
    <property type="entry name" value="PAS_3"/>
    <property type="match status" value="1"/>
</dbReference>
<dbReference type="InterPro" id="IPR035965">
    <property type="entry name" value="PAS-like_dom_sf"/>
</dbReference>
<dbReference type="EMBL" id="FOHZ01000002">
    <property type="protein sequence ID" value="SES86930.1"/>
    <property type="molecule type" value="Genomic_DNA"/>
</dbReference>
<dbReference type="InterPro" id="IPR052155">
    <property type="entry name" value="Biofilm_reg_signaling"/>
</dbReference>
<organism evidence="7 8">
    <name type="scientific">Marinobacter segnicrescens</name>
    <dbReference type="NCBI Taxonomy" id="430453"/>
    <lineage>
        <taxon>Bacteria</taxon>
        <taxon>Pseudomonadati</taxon>
        <taxon>Pseudomonadota</taxon>
        <taxon>Gammaproteobacteria</taxon>
        <taxon>Pseudomonadales</taxon>
        <taxon>Marinobacteraceae</taxon>
        <taxon>Marinobacter</taxon>
    </lineage>
</organism>
<proteinExistence type="predicted"/>
<dbReference type="NCBIfam" id="TIGR00254">
    <property type="entry name" value="GGDEF"/>
    <property type="match status" value="1"/>
</dbReference>
<feature type="domain" description="PAS" evidence="3">
    <location>
        <begin position="282"/>
        <end position="328"/>
    </location>
</feature>
<feature type="domain" description="PAC" evidence="4">
    <location>
        <begin position="332"/>
        <end position="385"/>
    </location>
</feature>
<dbReference type="PANTHER" id="PTHR44757">
    <property type="entry name" value="DIGUANYLATE CYCLASE DGCP"/>
    <property type="match status" value="1"/>
</dbReference>
<dbReference type="InterPro" id="IPR000160">
    <property type="entry name" value="GGDEF_dom"/>
</dbReference>
<dbReference type="SMART" id="SM00086">
    <property type="entry name" value="PAC"/>
    <property type="match status" value="2"/>
</dbReference>
<dbReference type="PROSITE" id="PS50112">
    <property type="entry name" value="PAS"/>
    <property type="match status" value="2"/>
</dbReference>
<dbReference type="AlphaFoldDB" id="A0A1H9ZZW6"/>
<dbReference type="Pfam" id="PF00990">
    <property type="entry name" value="GGDEF"/>
    <property type="match status" value="1"/>
</dbReference>
<dbReference type="Proteomes" id="UP000198762">
    <property type="component" value="Unassembled WGS sequence"/>
</dbReference>
<evidence type="ECO:0000259" key="5">
    <source>
        <dbReference type="PROSITE" id="PS50885"/>
    </source>
</evidence>
<evidence type="ECO:0000256" key="2">
    <source>
        <dbReference type="SAM" id="Phobius"/>
    </source>
</evidence>
<dbReference type="InterPro" id="IPR001610">
    <property type="entry name" value="PAC"/>
</dbReference>
<feature type="domain" description="PAS" evidence="3">
    <location>
        <begin position="379"/>
        <end position="428"/>
    </location>
</feature>
<dbReference type="NCBIfam" id="TIGR00229">
    <property type="entry name" value="sensory_box"/>
    <property type="match status" value="2"/>
</dbReference>
<dbReference type="CDD" id="cd01949">
    <property type="entry name" value="GGDEF"/>
    <property type="match status" value="1"/>
</dbReference>
<dbReference type="InterPro" id="IPR029787">
    <property type="entry name" value="Nucleotide_cyclase"/>
</dbReference>